<evidence type="ECO:0000256" key="4">
    <source>
        <dbReference type="ARBA" id="ARBA00023315"/>
    </source>
</evidence>
<dbReference type="NCBIfam" id="TIGR00214">
    <property type="entry name" value="lipB"/>
    <property type="match status" value="1"/>
</dbReference>
<feature type="active site" description="Acyl-thioester intermediate" evidence="6">
    <location>
        <position position="170"/>
    </location>
</feature>
<feature type="binding site" evidence="7">
    <location>
        <begin position="68"/>
        <end position="75"/>
    </location>
    <ligand>
        <name>substrate</name>
    </ligand>
</feature>
<feature type="non-terminal residue" evidence="10">
    <location>
        <position position="205"/>
    </location>
</feature>
<dbReference type="PROSITE" id="PS51733">
    <property type="entry name" value="BPL_LPL_CATALYTIC"/>
    <property type="match status" value="1"/>
</dbReference>
<keyword evidence="3 10" id="KW-0808">Transferase</keyword>
<dbReference type="PIRSF" id="PIRSF016262">
    <property type="entry name" value="LPLase"/>
    <property type="match status" value="1"/>
</dbReference>
<dbReference type="PROSITE" id="PS01313">
    <property type="entry name" value="LIPB"/>
    <property type="match status" value="1"/>
</dbReference>
<dbReference type="NCBIfam" id="NF010925">
    <property type="entry name" value="PRK14345.1"/>
    <property type="match status" value="1"/>
</dbReference>
<dbReference type="Gene3D" id="3.30.930.10">
    <property type="entry name" value="Bira Bifunctional Protein, Domain 2"/>
    <property type="match status" value="1"/>
</dbReference>
<feature type="binding site" evidence="7">
    <location>
        <begin position="139"/>
        <end position="141"/>
    </location>
    <ligand>
        <name>substrate</name>
    </ligand>
</feature>
<feature type="site" description="Lowers pKa of active site Cys" evidence="8">
    <location>
        <position position="136"/>
    </location>
</feature>
<reference evidence="10" key="1">
    <citation type="submission" date="2010-04" db="EMBL/GenBank/DDBJ databases">
        <title>Phylogenomics of Odyssella thessalonicensis, a new Alphaproteobacteria order.</title>
        <authorList>
            <person name="Madoui M.-A."/>
            <person name="Robert C."/>
            <person name="Raoult D."/>
        </authorList>
    </citation>
    <scope>NUCLEOTIDE SEQUENCE</scope>
    <source>
        <strain evidence="10">L13</strain>
    </source>
</reference>
<evidence type="ECO:0000313" key="10">
    <source>
        <dbReference type="EMBL" id="ADI50070.1"/>
    </source>
</evidence>
<proteinExistence type="inferred from homology"/>
<dbReference type="InterPro" id="IPR045864">
    <property type="entry name" value="aa-tRNA-synth_II/BPL/LPL"/>
</dbReference>
<dbReference type="CDD" id="cd16444">
    <property type="entry name" value="LipB"/>
    <property type="match status" value="1"/>
</dbReference>
<dbReference type="GO" id="GO:0009249">
    <property type="term" value="P:protein lipoylation"/>
    <property type="evidence" value="ECO:0007669"/>
    <property type="project" value="InterPro"/>
</dbReference>
<evidence type="ECO:0000256" key="6">
    <source>
        <dbReference type="PIRSR" id="PIRSR016262-1"/>
    </source>
</evidence>
<sequence>MVTWIKADQFVPYPEALTAMERQVKAIHQGGEECIWLLEHPPLYTSGTSARPEDLVQPNRFPVYATGRGGQFTYHGPGQRIAYVMLDLNRRLPDIRRYVAMLERWIILTLAEFGIEGLQRQGRVGIWVATPNGEEKIAAIGVRVSKWITYHGLAINVNPNLDHFSGIVPCGLPQFGVTSFHKLGKIISMDDLDQALERVWPQLKL</sequence>
<evidence type="ECO:0000259" key="9">
    <source>
        <dbReference type="PROSITE" id="PS51733"/>
    </source>
</evidence>
<dbReference type="SUPFAM" id="SSF55681">
    <property type="entry name" value="Class II aaRS and biotin synthetases"/>
    <property type="match status" value="1"/>
</dbReference>
<dbReference type="InterPro" id="IPR020605">
    <property type="entry name" value="Octanoyltransferase_CS"/>
</dbReference>
<evidence type="ECO:0000256" key="8">
    <source>
        <dbReference type="PIRSR" id="PIRSR016262-3"/>
    </source>
</evidence>
<accession>D9I392</accession>
<dbReference type="InterPro" id="IPR004143">
    <property type="entry name" value="BPL_LPL_catalytic"/>
</dbReference>
<dbReference type="PANTHER" id="PTHR10993">
    <property type="entry name" value="OCTANOYLTRANSFERASE"/>
    <property type="match status" value="1"/>
</dbReference>
<dbReference type="HAMAP" id="MF_00013">
    <property type="entry name" value="LipB"/>
    <property type="match status" value="1"/>
</dbReference>
<name>D9I392_9PROT</name>
<dbReference type="GO" id="GO:0033819">
    <property type="term" value="F:lipoyl(octanoyl) transferase activity"/>
    <property type="evidence" value="ECO:0007669"/>
    <property type="project" value="UniProtKB-EC"/>
</dbReference>
<protein>
    <recommendedName>
        <fullName evidence="2">lipoyl(octanoyl) transferase</fullName>
        <ecNumber evidence="2">2.3.1.181</ecNumber>
    </recommendedName>
</protein>
<dbReference type="EMBL" id="HM072475">
    <property type="protein sequence ID" value="ADI50070.1"/>
    <property type="molecule type" value="Genomic_DNA"/>
</dbReference>
<evidence type="ECO:0000256" key="3">
    <source>
        <dbReference type="ARBA" id="ARBA00022679"/>
    </source>
</evidence>
<feature type="binding site" evidence="7">
    <location>
        <begin position="152"/>
        <end position="154"/>
    </location>
    <ligand>
        <name>substrate</name>
    </ligand>
</feature>
<dbReference type="InterPro" id="IPR000544">
    <property type="entry name" value="Octanoyltransferase"/>
</dbReference>
<dbReference type="EC" id="2.3.1.181" evidence="2"/>
<dbReference type="UniPathway" id="UPA00538">
    <property type="reaction ID" value="UER00592"/>
</dbReference>
<organism evidence="10">
    <name type="scientific">Candidatus Odyssella thessalonicensis</name>
    <dbReference type="NCBI Taxonomy" id="84647"/>
    <lineage>
        <taxon>Bacteria</taxon>
        <taxon>Pseudomonadati</taxon>
        <taxon>Pseudomonadota</taxon>
        <taxon>Alphaproteobacteria</taxon>
        <taxon>Holosporales</taxon>
        <taxon>Candidatus Paracaedibacteraceae</taxon>
        <taxon>Candidatus Odyssella</taxon>
    </lineage>
</organism>
<keyword evidence="4" id="KW-0012">Acyltransferase</keyword>
<dbReference type="NCBIfam" id="NF010921">
    <property type="entry name" value="PRK14341.1"/>
    <property type="match status" value="1"/>
</dbReference>
<evidence type="ECO:0000256" key="1">
    <source>
        <dbReference type="ARBA" id="ARBA00004821"/>
    </source>
</evidence>
<dbReference type="PANTHER" id="PTHR10993:SF7">
    <property type="entry name" value="LIPOYLTRANSFERASE 2, MITOCHONDRIAL-RELATED"/>
    <property type="match status" value="1"/>
</dbReference>
<comment type="pathway">
    <text evidence="1">Protein modification; protein lipoylation via endogenous pathway; protein N(6)-(lipoyl)lysine from octanoyl-[acyl-carrier-protein]: step 1/2.</text>
</comment>
<dbReference type="AlphaFoldDB" id="D9I392"/>
<feature type="domain" description="BPL/LPL catalytic" evidence="9">
    <location>
        <begin position="29"/>
        <end position="205"/>
    </location>
</feature>
<evidence type="ECO:0000256" key="2">
    <source>
        <dbReference type="ARBA" id="ARBA00012334"/>
    </source>
</evidence>
<evidence type="ECO:0000256" key="5">
    <source>
        <dbReference type="ARBA" id="ARBA00024732"/>
    </source>
</evidence>
<evidence type="ECO:0000256" key="7">
    <source>
        <dbReference type="PIRSR" id="PIRSR016262-2"/>
    </source>
</evidence>
<dbReference type="Pfam" id="PF21948">
    <property type="entry name" value="LplA-B_cat"/>
    <property type="match status" value="1"/>
</dbReference>
<comment type="function">
    <text evidence="5">Catalyzes the transfer of endogenously produced octanoic acid from octanoyl-acyl-carrier-protein onto the lipoyl domains of lipoate-dependent enzymes. Lipoyl-ACP can also act as a substrate although octanoyl-ACP is likely to be the physiological substrate.</text>
</comment>